<organism evidence="2 3">
    <name type="scientific">Phyllobacterium sophorae</name>
    <dbReference type="NCBI Taxonomy" id="1520277"/>
    <lineage>
        <taxon>Bacteria</taxon>
        <taxon>Pseudomonadati</taxon>
        <taxon>Pseudomonadota</taxon>
        <taxon>Alphaproteobacteria</taxon>
        <taxon>Hyphomicrobiales</taxon>
        <taxon>Phyllobacteriaceae</taxon>
        <taxon>Phyllobacterium</taxon>
    </lineage>
</organism>
<evidence type="ECO:0000313" key="3">
    <source>
        <dbReference type="Proteomes" id="UP000241764"/>
    </source>
</evidence>
<dbReference type="Proteomes" id="UP000241764">
    <property type="component" value="Unassembled WGS sequence"/>
</dbReference>
<name>A0A2P7BAW1_9HYPH</name>
<evidence type="ECO:0000313" key="2">
    <source>
        <dbReference type="EMBL" id="PSH63620.1"/>
    </source>
</evidence>
<dbReference type="AlphaFoldDB" id="A0A2P7BAW1"/>
<evidence type="ECO:0000256" key="1">
    <source>
        <dbReference type="SAM" id="MobiDB-lite"/>
    </source>
</evidence>
<gene>
    <name evidence="2" type="ORF">CU103_15315</name>
</gene>
<protein>
    <submittedName>
        <fullName evidence="2">Uncharacterized protein</fullName>
    </submittedName>
</protein>
<feature type="region of interest" description="Disordered" evidence="1">
    <location>
        <begin position="196"/>
        <end position="239"/>
    </location>
</feature>
<dbReference type="RefSeq" id="WP_106664899.1">
    <property type="nucleotide sequence ID" value="NZ_PGGM01000006.1"/>
</dbReference>
<comment type="caution">
    <text evidence="2">The sequence shown here is derived from an EMBL/GenBank/DDBJ whole genome shotgun (WGS) entry which is preliminary data.</text>
</comment>
<feature type="compositionally biased region" description="Basic and acidic residues" evidence="1">
    <location>
        <begin position="212"/>
        <end position="232"/>
    </location>
</feature>
<keyword evidence="3" id="KW-1185">Reference proteome</keyword>
<reference evidence="3" key="1">
    <citation type="submission" date="2017-11" db="EMBL/GenBank/DDBJ databases">
        <authorList>
            <person name="Kuznetsova I."/>
            <person name="Sazanova A."/>
            <person name="Chirak E."/>
            <person name="Safronova V."/>
            <person name="Willems A."/>
        </authorList>
    </citation>
    <scope>NUCLEOTIDE SEQUENCE [LARGE SCALE GENOMIC DNA]</scope>
    <source>
        <strain evidence="3">CCBAU 03422</strain>
    </source>
</reference>
<proteinExistence type="predicted"/>
<sequence length="239" mass="27318">MASILDEFNELDDDDEIAFAELVHRYQGDLDDYLNHADQNTDTTQAHITFMNRVIGAAEAFNIEPFAAWAVPPRGRIFDEFDEFALSVERYLTSLKIRKSRRRKVYSVALAPADKKRIHFLVGQIREALENIDIEERKKNSLFKKLNAFAADVDKARTRFDNAYLMGIDVANLAKKLGEAVKPVTELVNSINELMGSAKEKEPEQQQLPAPEEQKKLEAPRKQIEGPKINRDLDDEIPF</sequence>
<dbReference type="OrthoDB" id="8117331at2"/>
<accession>A0A2P7BAW1</accession>
<dbReference type="EMBL" id="PGGM01000006">
    <property type="protein sequence ID" value="PSH63620.1"/>
    <property type="molecule type" value="Genomic_DNA"/>
</dbReference>